<name>A0A1U9WPW6_FAGTA</name>
<comment type="similarity">
    <text evidence="1 4">Belongs to the metallothionein superfamily. Type 15 family.</text>
</comment>
<comment type="function">
    <text evidence="4">Metallothioneins have a high content of cysteine residues that bind various heavy metals.</text>
</comment>
<keyword evidence="2 4" id="KW-0479">Metal-binding</keyword>
<proteinExistence type="evidence at transcript level"/>
<evidence type="ECO:0000256" key="2">
    <source>
        <dbReference type="ARBA" id="ARBA00022723"/>
    </source>
</evidence>
<dbReference type="Pfam" id="PF01439">
    <property type="entry name" value="Metallothio_2"/>
    <property type="match status" value="1"/>
</dbReference>
<keyword evidence="3 4" id="KW-0480">Metal-thiolate cluster</keyword>
<accession>A0A1U9WPW6</accession>
<protein>
    <recommendedName>
        <fullName evidence="4">Metallothionein-like protein</fullName>
    </recommendedName>
</protein>
<evidence type="ECO:0000313" key="5">
    <source>
        <dbReference type="EMBL" id="AQY54735.1"/>
    </source>
</evidence>
<evidence type="ECO:0000256" key="1">
    <source>
        <dbReference type="ARBA" id="ARBA00005802"/>
    </source>
</evidence>
<reference evidence="5" key="1">
    <citation type="submission" date="2017-02" db="EMBL/GenBank/DDBJ databases">
        <title>Cloning of Type II Metallothionein Gene (FtMT2) From Tartary Buckwheat and Its Response to Cu2+ Stress.</title>
        <authorList>
            <person name="Jia P."/>
        </authorList>
    </citation>
    <scope>NUCLEOTIDE SEQUENCE</scope>
</reference>
<evidence type="ECO:0000256" key="3">
    <source>
        <dbReference type="ARBA" id="ARBA00022851"/>
    </source>
</evidence>
<dbReference type="GO" id="GO:0046872">
    <property type="term" value="F:metal ion binding"/>
    <property type="evidence" value="ECO:0007669"/>
    <property type="project" value="UniProtKB-UniRule"/>
</dbReference>
<dbReference type="PANTHER" id="PTHR33543">
    <property type="entry name" value="METALLOTHIONEIN-LIKE PROTEIN 2A"/>
    <property type="match status" value="1"/>
</dbReference>
<sequence>MSCCGGNCGCGSDCKCNGCGGCKMNADLSYLETTTATVSVVSGVAPQKTYFDEAEMGVAAENEGCKCGSNCKCNPCNC</sequence>
<evidence type="ECO:0000256" key="4">
    <source>
        <dbReference type="RuleBase" id="RU369052"/>
    </source>
</evidence>
<dbReference type="EMBL" id="KY643823">
    <property type="protein sequence ID" value="AQY54735.1"/>
    <property type="molecule type" value="mRNA"/>
</dbReference>
<dbReference type="PANTHER" id="PTHR33543:SF33">
    <property type="entry name" value="METALLOTHIONEIN-LIKE PROTEIN 2B"/>
    <property type="match status" value="1"/>
</dbReference>
<organism evidence="5">
    <name type="scientific">Fagopyrum tataricum</name>
    <name type="common">Tartarian buckwheat</name>
    <name type="synonym">Polygonum tataricum</name>
    <dbReference type="NCBI Taxonomy" id="62330"/>
    <lineage>
        <taxon>Eukaryota</taxon>
        <taxon>Viridiplantae</taxon>
        <taxon>Streptophyta</taxon>
        <taxon>Embryophyta</taxon>
        <taxon>Tracheophyta</taxon>
        <taxon>Spermatophyta</taxon>
        <taxon>Magnoliopsida</taxon>
        <taxon>eudicotyledons</taxon>
        <taxon>Gunneridae</taxon>
        <taxon>Pentapetalae</taxon>
        <taxon>Caryophyllales</taxon>
        <taxon>Polygonaceae</taxon>
        <taxon>Polygonoideae</taxon>
        <taxon>Fagopyreae</taxon>
        <taxon>Fagopyrum</taxon>
    </lineage>
</organism>
<dbReference type="AlphaFoldDB" id="A0A1U9WPW6"/>
<dbReference type="InterPro" id="IPR000347">
    <property type="entry name" value="Metalthion_15p"/>
</dbReference>